<dbReference type="Gene3D" id="3.40.50.1820">
    <property type="entry name" value="alpha/beta hydrolase"/>
    <property type="match status" value="1"/>
</dbReference>
<evidence type="ECO:0000313" key="4">
    <source>
        <dbReference type="Proteomes" id="UP000573603"/>
    </source>
</evidence>
<dbReference type="SUPFAM" id="SSF53474">
    <property type="entry name" value="alpha/beta-Hydrolases"/>
    <property type="match status" value="1"/>
</dbReference>
<feature type="domain" description="Xaa-Pro dipeptidyl-peptidase C-terminal" evidence="2">
    <location>
        <begin position="341"/>
        <end position="610"/>
    </location>
</feature>
<dbReference type="InterPro" id="IPR013736">
    <property type="entry name" value="Xaa-Pro_dipept_C"/>
</dbReference>
<reference evidence="3 4" key="1">
    <citation type="journal article" date="2020" name="BMC Genomics">
        <title>Correction to: Identification and distribution of gene clusters required for synthesis of sphingolipid metabolism inhibitors in diverse species of the filamentous fungus Fusarium.</title>
        <authorList>
            <person name="Kim H.S."/>
            <person name="Lohmar J.M."/>
            <person name="Busman M."/>
            <person name="Brown D.W."/>
            <person name="Naumann T.A."/>
            <person name="Divon H.H."/>
            <person name="Lysoe E."/>
            <person name="Uhlig S."/>
            <person name="Proctor R.H."/>
        </authorList>
    </citation>
    <scope>NUCLEOTIDE SEQUENCE [LARGE SCALE GENOMIC DNA]</scope>
    <source>
        <strain evidence="3 4">NRRL 25214</strain>
    </source>
</reference>
<dbReference type="SMART" id="SM00939">
    <property type="entry name" value="PepX_C"/>
    <property type="match status" value="1"/>
</dbReference>
<dbReference type="Pfam" id="PF02129">
    <property type="entry name" value="Peptidase_S15"/>
    <property type="match status" value="1"/>
</dbReference>
<evidence type="ECO:0000259" key="2">
    <source>
        <dbReference type="SMART" id="SM00939"/>
    </source>
</evidence>
<dbReference type="PANTHER" id="PTHR43056:SF10">
    <property type="entry name" value="COCE_NOND FAMILY, PUTATIVE (AFU_ORTHOLOGUE AFUA_7G00600)-RELATED"/>
    <property type="match status" value="1"/>
</dbReference>
<keyword evidence="1" id="KW-0378">Hydrolase</keyword>
<dbReference type="InterPro" id="IPR050585">
    <property type="entry name" value="Xaa-Pro_dipeptidyl-ppase/CocE"/>
</dbReference>
<dbReference type="Pfam" id="PF08530">
    <property type="entry name" value="PepX_C"/>
    <property type="match status" value="1"/>
</dbReference>
<protein>
    <recommendedName>
        <fullName evidence="2">Xaa-Pro dipeptidyl-peptidase C-terminal domain-containing protein</fullName>
    </recommendedName>
</protein>
<name>A0A8H4ZUY0_9HYPO</name>
<dbReference type="AlphaFoldDB" id="A0A8H4ZUY0"/>
<dbReference type="InterPro" id="IPR008979">
    <property type="entry name" value="Galactose-bd-like_sf"/>
</dbReference>
<accession>A0A8H4ZUY0</accession>
<evidence type="ECO:0000313" key="3">
    <source>
        <dbReference type="EMBL" id="KAF5252895.1"/>
    </source>
</evidence>
<comment type="caution">
    <text evidence="3">The sequence shown here is derived from an EMBL/GenBank/DDBJ whole genome shotgun (WGS) entry which is preliminary data.</text>
</comment>
<dbReference type="PANTHER" id="PTHR43056">
    <property type="entry name" value="PEPTIDASE S9 PROLYL OLIGOPEPTIDASE"/>
    <property type="match status" value="1"/>
</dbReference>
<dbReference type="InterPro" id="IPR000383">
    <property type="entry name" value="Xaa-Pro-like_dom"/>
</dbReference>
<dbReference type="GO" id="GO:0008239">
    <property type="term" value="F:dipeptidyl-peptidase activity"/>
    <property type="evidence" value="ECO:0007669"/>
    <property type="project" value="InterPro"/>
</dbReference>
<dbReference type="EMBL" id="JABEVY010000050">
    <property type="protein sequence ID" value="KAF5252895.1"/>
    <property type="molecule type" value="Genomic_DNA"/>
</dbReference>
<keyword evidence="4" id="KW-1185">Reference proteome</keyword>
<dbReference type="Gene3D" id="1.10.3020.20">
    <property type="match status" value="1"/>
</dbReference>
<proteinExistence type="predicted"/>
<evidence type="ECO:0000256" key="1">
    <source>
        <dbReference type="ARBA" id="ARBA00022801"/>
    </source>
</evidence>
<dbReference type="Proteomes" id="UP000573603">
    <property type="component" value="Unassembled WGS sequence"/>
</dbReference>
<sequence>MVPTSRLPAKPQKIQELFPDAIISKITPAPEHPRFNYDGFKPGRRILEAGHVRYLGRRPFGVRTMYERDQAITVRDGARLYADIFRPESSDTQPVPCILPWSPYGKTGTGPQNYDFMAPYRAGIAFDRTSGYEKFEAPDPAEWAERGYAVLNIDARGAGHSEGVIARWGIQEAEDVYDVIDWLSKQPWCNGSVVMAGNSWLAISQINFASRMHHPALKAIAPWEGYKDLYRHYVARGGRPHIPGFHRMISNGLAGPEGVENVVAMLEKHPLYDDYWEAKRIPVENIDNLPMYVVASYSSMLHTYGSFQTFRKAKTDKKWLRVHPYQEWYDMYRPSVSDELQRFFDFYCKADISKNTNWESSTPRVRLSLLGFEADGSSATTVIERPEESYPLARQRLRTLYLDGTTGKLMDLKPDQKCIKSYEGRSLGDGLTFTATFHVATELAGYPKAVLHMSCPDHDDFDVVVQIRKIDNQGRQLSHLNYPCPVPIEEVPDVNTAKTLGPQGFLRASHSVSLHGDGGPVVSDDLSRETDVWYSHRVRQPVSPGTIVRLEIPIWPIGMVFAAGEGIALKVSGHDMCLPETDLCRLTEPEDENVGRHYVHTGGDYDSHLVIPVIMG</sequence>
<organism evidence="3 4">
    <name type="scientific">Fusarium anthophilum</name>
    <dbReference type="NCBI Taxonomy" id="48485"/>
    <lineage>
        <taxon>Eukaryota</taxon>
        <taxon>Fungi</taxon>
        <taxon>Dikarya</taxon>
        <taxon>Ascomycota</taxon>
        <taxon>Pezizomycotina</taxon>
        <taxon>Sordariomycetes</taxon>
        <taxon>Hypocreomycetidae</taxon>
        <taxon>Hypocreales</taxon>
        <taxon>Nectriaceae</taxon>
        <taxon>Fusarium</taxon>
        <taxon>Fusarium fujikuroi species complex</taxon>
    </lineage>
</organism>
<dbReference type="NCBIfam" id="TIGR00976">
    <property type="entry name" value="CocE_NonD"/>
    <property type="match status" value="1"/>
</dbReference>
<dbReference type="SUPFAM" id="SSF49785">
    <property type="entry name" value="Galactose-binding domain-like"/>
    <property type="match status" value="1"/>
</dbReference>
<dbReference type="Gene3D" id="2.60.120.260">
    <property type="entry name" value="Galactose-binding domain-like"/>
    <property type="match status" value="1"/>
</dbReference>
<dbReference type="InterPro" id="IPR005674">
    <property type="entry name" value="CocE/Ser_esterase"/>
</dbReference>
<dbReference type="InterPro" id="IPR029058">
    <property type="entry name" value="AB_hydrolase_fold"/>
</dbReference>
<gene>
    <name evidence="3" type="ORF">FANTH_2219</name>
</gene>